<keyword evidence="1" id="KW-0472">Membrane</keyword>
<sequence length="173" mass="20190">MADQRILIYKEQQRFKQFWLWIILLLAAGIFWAGFIYQVLLGGKFGNNPTSDVQLTILFALMGIALPYFFYRMKLVIEVQPGELRVRLWPFHMQPVTIPLHLVRSFESITYNPIRDYGGWGIRWGFKGKAYNMSGNKGVLLFFYNKKPLLIGSQNPRELFEAIKLAKDLKPDL</sequence>
<accession>A0ABW5IR71</accession>
<dbReference type="RefSeq" id="WP_377512419.1">
    <property type="nucleotide sequence ID" value="NZ_JBHULU010000039.1"/>
</dbReference>
<dbReference type="Proteomes" id="UP001597544">
    <property type="component" value="Unassembled WGS sequence"/>
</dbReference>
<comment type="caution">
    <text evidence="2">The sequence shown here is derived from an EMBL/GenBank/DDBJ whole genome shotgun (WGS) entry which is preliminary data.</text>
</comment>
<dbReference type="EMBL" id="JBHULU010000039">
    <property type="protein sequence ID" value="MFD2516157.1"/>
    <property type="molecule type" value="Genomic_DNA"/>
</dbReference>
<feature type="transmembrane region" description="Helical" evidence="1">
    <location>
        <begin position="18"/>
        <end position="41"/>
    </location>
</feature>
<evidence type="ECO:0000313" key="3">
    <source>
        <dbReference type="Proteomes" id="UP001597544"/>
    </source>
</evidence>
<protein>
    <submittedName>
        <fullName evidence="2">DUF6141 family protein</fullName>
    </submittedName>
</protein>
<feature type="transmembrane region" description="Helical" evidence="1">
    <location>
        <begin position="53"/>
        <end position="71"/>
    </location>
</feature>
<name>A0ABW5IR71_9BACT</name>
<keyword evidence="1" id="KW-1133">Transmembrane helix</keyword>
<gene>
    <name evidence="2" type="ORF">ACFSRY_19960</name>
</gene>
<keyword evidence="1" id="KW-0812">Transmembrane</keyword>
<dbReference type="InterPro" id="IPR046139">
    <property type="entry name" value="DUF6141"/>
</dbReference>
<keyword evidence="3" id="KW-1185">Reference proteome</keyword>
<evidence type="ECO:0000256" key="1">
    <source>
        <dbReference type="SAM" id="Phobius"/>
    </source>
</evidence>
<dbReference type="Pfam" id="PF19638">
    <property type="entry name" value="DUF6141"/>
    <property type="match status" value="1"/>
</dbReference>
<reference evidence="3" key="1">
    <citation type="journal article" date="2019" name="Int. J. Syst. Evol. Microbiol.">
        <title>The Global Catalogue of Microorganisms (GCM) 10K type strain sequencing project: providing services to taxonomists for standard genome sequencing and annotation.</title>
        <authorList>
            <consortium name="The Broad Institute Genomics Platform"/>
            <consortium name="The Broad Institute Genome Sequencing Center for Infectious Disease"/>
            <person name="Wu L."/>
            <person name="Ma J."/>
        </authorList>
    </citation>
    <scope>NUCLEOTIDE SEQUENCE [LARGE SCALE GENOMIC DNA]</scope>
    <source>
        <strain evidence="3">KCTC 42498</strain>
    </source>
</reference>
<proteinExistence type="predicted"/>
<organism evidence="2 3">
    <name type="scientific">Pontibacter locisalis</name>
    <dbReference type="NCBI Taxonomy" id="1719035"/>
    <lineage>
        <taxon>Bacteria</taxon>
        <taxon>Pseudomonadati</taxon>
        <taxon>Bacteroidota</taxon>
        <taxon>Cytophagia</taxon>
        <taxon>Cytophagales</taxon>
        <taxon>Hymenobacteraceae</taxon>
        <taxon>Pontibacter</taxon>
    </lineage>
</organism>
<evidence type="ECO:0000313" key="2">
    <source>
        <dbReference type="EMBL" id="MFD2516157.1"/>
    </source>
</evidence>